<dbReference type="Pfam" id="PF01833">
    <property type="entry name" value="TIG"/>
    <property type="match status" value="1"/>
</dbReference>
<dbReference type="Gene3D" id="2.160.20.10">
    <property type="entry name" value="Single-stranded right-handed beta-helix, Pectin lyase-like"/>
    <property type="match status" value="3"/>
</dbReference>
<dbReference type="PROSITE" id="PS50022">
    <property type="entry name" value="FA58C_3"/>
    <property type="match status" value="1"/>
</dbReference>
<evidence type="ECO:0000256" key="3">
    <source>
        <dbReference type="ARBA" id="ARBA00023157"/>
    </source>
</evidence>
<keyword evidence="5" id="KW-0245">EGF-like domain</keyword>
<sequence>MGKNWLWSFYILTWFSWVYNGRAAGWIASEYDSYQYLKIDLDGKWNISGFAVQGSTNGWFTRELRISYSDDNMVWNPYNSHLSDDLLGEVMAANEQYNEIKRIQLDPTIKARFIAFNTVSFSGRPSLRLELYGCKIGNDSNAVFTTIDNDIEDSRTWIPSQSPVVINRKIAVRPSGVLAIQPGVTVIFTTPEAELNVYGRMSTNGLNGVPVVFSGRHPVMKAMNLWGGIKLPAGGFLFTVNTRIRQATVGITGASQGLTIRKTVIHSCSDGIRVSNGLENNNTSVIIESRFIFNEKGIVLHGSNPDPYITIENTEIMSNTKSGVNLENWDRVLQNPAPTTKLNLISCKLSKNSQHGLEISQSIPGHILVENCSFEQNLQDGIALASRWYGYGSSMNLTVSHSNFNGNAGRGIFIDNYYNPFSLFLNNNNFTRNIYHAVYMHASDAYDKADIITVIENVFSYTSGQYYPLEFTHTSRMEFLFQNNTCMESRGCLVLRSSIDTKALIANNRFKNIYGVSDYVVSSDNAVLNFTYNKVENCTTSTLLEIRNGFDHVIKYNNFTSNSNISCLLNFGAHFDKDKFLLAPYNYWGDTDITAVKQKICDFFINFAVARVKLQFYFTDPFMENGTLIHIDNEDNFDDNLQLLNGSYLYGGIITGTLGGEDRANTPILVNRSIIIEEAGVLCFLGNNVSFTENRGIAVKGQLFVGSNSSFVNITTLRSNTTGQVWKGITLHGGRLILTNTIISDVSEAIAVKSVNTESEISINASENNETVKSVLSSSSSLEVRETYASNSETFINVLSLNGDLNILIDSSRFNMKGHTLLIELNDTANINIQLWNSTFQSTTSNVISITEKRPQTNLTQVNMDIQNSRLSCVSSTAISVSTCSVHFKFRTHRSIFSSWYDNVYIYAQSSNIMATQNAFTAGQRSFSFQFCSRTFESVNVSRVIYIQNNTFTTSSRGVDISYYNWYTNDAVHTFNIQDNSFAQPGITDKQGFAVYGQNWYNTGNNYSIKDNSFYGYGTALNFNGKANELQISHNAFLNNSYVLMLNSRDYWIGFANISVNRIEHNKADGILEIQPSVSDGNVRIHVINDTFNNNTGSVVTLSAPFILLRHNFFANPNASYNLRVIPDRGTSFAGTFINVSLNFWGTTDVNVIGKHIYDASYDASLPDVIFRPYLGSMNISNIQDEDAAFISPTGEIGGMVKGKISLSFDMSPYLVTSNIEIKEKGTLILHAGVTLIFKENLGISVLGSLIALGNTSHPVQLISERHDKQWRGLDFNRNRGNVMSTLRSIYVNNTLNGVSINGNFSEISGVVSTFSQEHGFIFTITKNNSSYYEIKVENLIAANNTKSGVFIRSEQVPMNYPMIEIQTCLVQGNTASGFSVEANATVVISKCHILDNHLSGVYINTGGKTHLFSSVLSLNRQYALNAYRPYEVLLESCDVSNHNYGSYSYWGGWQTRHYINIYAEYSAFINVTMKSNRFINNTGDGIRLDIDASISNGYFFTLEDNTFMNGNRTLLISDNVYWYTNTIGHIMIRNNTFDNIIDSLYQLAYFAIYRVSFFGIMNNTFKTNVAANLILFAGNVDVRYNGNINIYKNNFRDNNVTSTIALNTYYNTVTISENIFENMGSECEIVAPDFRSTYSIDAKFNFWGESIGYSVVEKVCGFEKNMTKSFIYYVPYYTDDSMQQLLQHEQDTFNIDGALGGDVTSVVSLLKQMSPYRISRSIMLRNDSRLVIEDGVILQFEKDRGIYAFGSLQTRGFTNSMIIFEGANASRWFGIILNSTVEGESRLNFTQILRTRFGLQTLSPYFVISSCIISDSSRSGLVMSLEQGTTLRDFSGTIIENTKNEGIFLKDNGNISIVNVTVRNVSSRGIYLNSDWGRFKLSRSTIYNCYKAIEVRFGSTDVDGTFYMENCTIDNNTVGVSVSTDNVYSVNTINLFKNNFINNKGLTLDINAPSYQYWYVYYNGLKRQIDIGNNYFENNGDIMLKTWNLMNLTFHDNIVKKGNKTSYSNQCMLHALASGSNNISNRQFDISTNVFEENDGECVIYLDTSDYVVNGTFFYNKLLSNKNMDSVVKINTLHFNLSQNIFDNPGSTFDLYVTRQGSDSITAGHNWWGSANPTFISRRIFDFKRDITLLNVNITPILTDQRFDCSGVNNCSRHGECVRPNGCKCFYGWAGQSCSDYECADVNFCYGNGQCVGPNRCRCLDGWTGDECIYTTCNNVNNCSDHGVCIRPNLCKCAGDFTGNDCSRCVPLHWGPDCTPCPACRHGVCDLNTGLCFCDGNNWAGYLCDKCNETFYGPNCLPLIMTLNIIPSQGTDKGGNLVHVWGHNFPETQNKTYFCKFGTKVSNGTWIAWNHVVCTAPTLPSGDIILEISPNGTIYTYNKLVYTYYATCPPGACGRDLNPPHGQCIFGGCSCNLPWTGDGCTIELLSPIIQSPPSDSEISESTYYSYKLNLSQGSAPIAWTLTTYPSSMTINERNGLVEWQRTLAGSLPYQITAKATNIIGSHSITWSIMVPRSYSALATSTEPSGILPVPKPVLILGVVHFANESKPRVVPVDVRVRSLSTGRLSVISELTNPLQPTSWTATYYPRPDDAGTFEVTAYHPAESSSNSTVTWSVLGMRCEPSSVSVEKVIENGTIIFQELSKLVNVGGYQIPAITTKVDGLVAAFVRVSSTHSNVSSEPFLERLNNTQEVAFDLVVTDAKPLSGTIYVLFTSDDGTTARLQVYIRLTIRTPLLVFTPNSISQNIIRGTQVIVEVMLSNQGEVAARYIVPDLPNDRRLSLVSFSNVKDNSSSTSENITIAPGEVATMSIAVTIPPDAGLGEMSGTIAVNSDLVSATWNYRLFITSIRRLNLTFTIKDEYTYFASGAPLVSGAEVRLSNPQRQYSEKRFTTNETGHVTFENIYEDQYTVYAGADGHSSYSAVILAKPENNKMDIFLQRVAVKYTWTVTPTTVQDIYIIKLESTFEAFVIDSIGSIEANTTIIVPVKATLKSKTKRNVAADIFCGLLLLYDYYCGTMQTRYLDVTLAREYPGRPPLPCGGGGGGAGGVGSGGERGGVTYGGGGGSSGSGSSVSYNPVTPLSCDCAKTLITSCAIQYLPYIGCALDVAEIVPVSSIKKACGSVRQRRDTSSEVVENLIQAAEPVDNFLNMMADIYGDEAMYVSLF</sequence>
<dbReference type="EMBL" id="JBJQND010000016">
    <property type="protein sequence ID" value="KAL3847722.1"/>
    <property type="molecule type" value="Genomic_DNA"/>
</dbReference>
<dbReference type="InterPro" id="IPR000742">
    <property type="entry name" value="EGF"/>
</dbReference>
<dbReference type="GO" id="GO:0042995">
    <property type="term" value="C:cell projection"/>
    <property type="evidence" value="ECO:0007669"/>
    <property type="project" value="UniProtKB-SubCell"/>
</dbReference>
<dbReference type="Pfam" id="PF13229">
    <property type="entry name" value="Beta_helix"/>
    <property type="match status" value="2"/>
</dbReference>
<dbReference type="SUPFAM" id="SSF51126">
    <property type="entry name" value="Pectin lyase-like"/>
    <property type="match status" value="4"/>
</dbReference>
<evidence type="ECO:0000256" key="1">
    <source>
        <dbReference type="ARBA" id="ARBA00004316"/>
    </source>
</evidence>
<accession>A0ABD3UFG6</accession>
<reference evidence="9 10" key="1">
    <citation type="submission" date="2024-11" db="EMBL/GenBank/DDBJ databases">
        <title>Chromosome-level genome assembly of the freshwater bivalve Anodonta woodiana.</title>
        <authorList>
            <person name="Chen X."/>
        </authorList>
    </citation>
    <scope>NUCLEOTIDE SEQUENCE [LARGE SCALE GENOMIC DNA]</scope>
    <source>
        <strain evidence="9">MN2024</strain>
        <tissue evidence="9">Gills</tissue>
    </source>
</reference>
<dbReference type="InterPro" id="IPR012334">
    <property type="entry name" value="Pectin_lyas_fold"/>
</dbReference>
<dbReference type="PROSITE" id="PS01186">
    <property type="entry name" value="EGF_2"/>
    <property type="match status" value="1"/>
</dbReference>
<evidence type="ECO:0000313" key="10">
    <source>
        <dbReference type="Proteomes" id="UP001634394"/>
    </source>
</evidence>
<protein>
    <recommendedName>
        <fullName evidence="11">F5/8 type C domain-containing protein</fullName>
    </recommendedName>
</protein>
<dbReference type="PROSITE" id="PS00022">
    <property type="entry name" value="EGF_1"/>
    <property type="match status" value="2"/>
</dbReference>
<dbReference type="Gene3D" id="2.60.120.260">
    <property type="entry name" value="Galactose-binding domain-like"/>
    <property type="match status" value="1"/>
</dbReference>
<dbReference type="InterPro" id="IPR000421">
    <property type="entry name" value="FA58C"/>
</dbReference>
<dbReference type="SUPFAM" id="SSF49785">
    <property type="entry name" value="Galactose-binding domain-like"/>
    <property type="match status" value="1"/>
</dbReference>
<dbReference type="InterPro" id="IPR007742">
    <property type="entry name" value="NosD_dom"/>
</dbReference>
<dbReference type="InterPro" id="IPR006626">
    <property type="entry name" value="PbH1"/>
</dbReference>
<dbReference type="SUPFAM" id="SSF81296">
    <property type="entry name" value="E set domains"/>
    <property type="match status" value="1"/>
</dbReference>
<dbReference type="PROSITE" id="PS01248">
    <property type="entry name" value="EGF_LAM_1"/>
    <property type="match status" value="1"/>
</dbReference>
<name>A0ABD3UFG6_SINWO</name>
<keyword evidence="4" id="KW-0966">Cell projection</keyword>
<dbReference type="PANTHER" id="PTHR14949:SF56">
    <property type="entry name" value="EGF-LIKE-DOMAIN, MULTIPLE 7"/>
    <property type="match status" value="1"/>
</dbReference>
<evidence type="ECO:0008006" key="11">
    <source>
        <dbReference type="Google" id="ProtNLM"/>
    </source>
</evidence>
<comment type="subcellular location">
    <subcellularLocation>
        <location evidence="1">Cell projection</location>
    </subcellularLocation>
</comment>
<dbReference type="Pfam" id="PF05048">
    <property type="entry name" value="NosD"/>
    <property type="match status" value="1"/>
</dbReference>
<keyword evidence="10" id="KW-1185">Reference proteome</keyword>
<dbReference type="InterPro" id="IPR013783">
    <property type="entry name" value="Ig-like_fold"/>
</dbReference>
<dbReference type="PANTHER" id="PTHR14949">
    <property type="entry name" value="EGF-LIKE-DOMAIN, MULTIPLE 7, 8"/>
    <property type="match status" value="1"/>
</dbReference>
<comment type="caution">
    <text evidence="5">Lacks conserved residue(s) required for the propagation of feature annotation.</text>
</comment>
<evidence type="ECO:0000259" key="8">
    <source>
        <dbReference type="PROSITE" id="PS50026"/>
    </source>
</evidence>
<organism evidence="9 10">
    <name type="scientific">Sinanodonta woodiana</name>
    <name type="common">Chinese pond mussel</name>
    <name type="synonym">Anodonta woodiana</name>
    <dbReference type="NCBI Taxonomy" id="1069815"/>
    <lineage>
        <taxon>Eukaryota</taxon>
        <taxon>Metazoa</taxon>
        <taxon>Spiralia</taxon>
        <taxon>Lophotrochozoa</taxon>
        <taxon>Mollusca</taxon>
        <taxon>Bivalvia</taxon>
        <taxon>Autobranchia</taxon>
        <taxon>Heteroconchia</taxon>
        <taxon>Palaeoheterodonta</taxon>
        <taxon>Unionida</taxon>
        <taxon>Unionoidea</taxon>
        <taxon>Unionidae</taxon>
        <taxon>Unioninae</taxon>
        <taxon>Sinanodonta</taxon>
    </lineage>
</organism>
<dbReference type="Gene3D" id="2.10.25.10">
    <property type="entry name" value="Laminin"/>
    <property type="match status" value="1"/>
</dbReference>
<dbReference type="InterPro" id="IPR011050">
    <property type="entry name" value="Pectin_lyase_fold/virulence"/>
</dbReference>
<dbReference type="InterPro" id="IPR002049">
    <property type="entry name" value="LE_dom"/>
</dbReference>
<evidence type="ECO:0000256" key="4">
    <source>
        <dbReference type="ARBA" id="ARBA00023273"/>
    </source>
</evidence>
<evidence type="ECO:0000256" key="5">
    <source>
        <dbReference type="PROSITE-ProRule" id="PRU00076"/>
    </source>
</evidence>
<dbReference type="Pfam" id="PF00754">
    <property type="entry name" value="F5_F8_type_C"/>
    <property type="match status" value="1"/>
</dbReference>
<evidence type="ECO:0000313" key="9">
    <source>
        <dbReference type="EMBL" id="KAL3847722.1"/>
    </source>
</evidence>
<evidence type="ECO:0000259" key="7">
    <source>
        <dbReference type="PROSITE" id="PS50022"/>
    </source>
</evidence>
<keyword evidence="3 5" id="KW-1015">Disulfide bond</keyword>
<dbReference type="SMART" id="SM00181">
    <property type="entry name" value="EGF"/>
    <property type="match status" value="4"/>
</dbReference>
<dbReference type="SMART" id="SM00710">
    <property type="entry name" value="PbH1"/>
    <property type="match status" value="22"/>
</dbReference>
<dbReference type="CDD" id="cd00054">
    <property type="entry name" value="EGF_CA"/>
    <property type="match status" value="1"/>
</dbReference>
<dbReference type="InterPro" id="IPR008979">
    <property type="entry name" value="Galactose-bd-like_sf"/>
</dbReference>
<evidence type="ECO:0000256" key="2">
    <source>
        <dbReference type="ARBA" id="ARBA00022729"/>
    </source>
</evidence>
<dbReference type="Proteomes" id="UP001634394">
    <property type="component" value="Unassembled WGS sequence"/>
</dbReference>
<feature type="disulfide bond" evidence="5">
    <location>
        <begin position="2204"/>
        <end position="2213"/>
    </location>
</feature>
<dbReference type="InterPro" id="IPR014756">
    <property type="entry name" value="Ig_E-set"/>
</dbReference>
<dbReference type="InterPro" id="IPR050969">
    <property type="entry name" value="Dev_Signal_Modulators"/>
</dbReference>
<feature type="domain" description="F5/8 type C" evidence="7">
    <location>
        <begin position="1"/>
        <end position="134"/>
    </location>
</feature>
<evidence type="ECO:0000256" key="6">
    <source>
        <dbReference type="SAM" id="SignalP"/>
    </source>
</evidence>
<keyword evidence="2 6" id="KW-0732">Signal</keyword>
<comment type="caution">
    <text evidence="9">The sequence shown here is derived from an EMBL/GenBank/DDBJ whole genome shotgun (WGS) entry which is preliminary data.</text>
</comment>
<dbReference type="Gene3D" id="2.60.40.10">
    <property type="entry name" value="Immunoglobulins"/>
    <property type="match status" value="2"/>
</dbReference>
<dbReference type="PROSITE" id="PS50026">
    <property type="entry name" value="EGF_3"/>
    <property type="match status" value="1"/>
</dbReference>
<feature type="signal peptide" evidence="6">
    <location>
        <begin position="1"/>
        <end position="23"/>
    </location>
</feature>
<gene>
    <name evidence="9" type="ORF">ACJMK2_018618</name>
</gene>
<proteinExistence type="predicted"/>
<feature type="domain" description="EGF-like" evidence="8">
    <location>
        <begin position="2180"/>
        <end position="2214"/>
    </location>
</feature>
<dbReference type="InterPro" id="IPR002909">
    <property type="entry name" value="IPT_dom"/>
</dbReference>
<feature type="chain" id="PRO_5044863250" description="F5/8 type C domain-containing protein" evidence="6">
    <location>
        <begin position="24"/>
        <end position="3165"/>
    </location>
</feature>
<dbReference type="InterPro" id="IPR039448">
    <property type="entry name" value="Beta_helix"/>
</dbReference>